<accession>A0A1B8GLP6</accession>
<reference evidence="20" key="2">
    <citation type="journal article" date="2018" name="Nat. Commun.">
        <title>Extreme sensitivity to ultraviolet light in the fungal pathogen causing white-nose syndrome of bats.</title>
        <authorList>
            <person name="Palmer J.M."/>
            <person name="Drees K.P."/>
            <person name="Foster J.T."/>
            <person name="Lindner D.L."/>
        </authorList>
    </citation>
    <scope>NUCLEOTIDE SEQUENCE [LARGE SCALE GENOMIC DNA]</scope>
    <source>
        <strain evidence="20">UAMH 10579</strain>
    </source>
</reference>
<dbReference type="PANTHER" id="PTHR37928">
    <property type="entry name" value="CFEM DOMAIN PROTEIN (AFU_ORTHOLOGUE AFUA_6G14090)"/>
    <property type="match status" value="1"/>
</dbReference>
<feature type="domain" description="CFEM" evidence="18">
    <location>
        <begin position="1"/>
        <end position="108"/>
    </location>
</feature>
<evidence type="ECO:0000256" key="10">
    <source>
        <dbReference type="ARBA" id="ARBA00023004"/>
    </source>
</evidence>
<dbReference type="Proteomes" id="UP000091956">
    <property type="component" value="Unassembled WGS sequence"/>
</dbReference>
<reference evidence="19 20" key="1">
    <citation type="submission" date="2016-03" db="EMBL/GenBank/DDBJ databases">
        <title>Comparative genomics of Pseudogymnoascus destructans, the fungus causing white-nose syndrome of bats.</title>
        <authorList>
            <person name="Palmer J.M."/>
            <person name="Drees K.P."/>
            <person name="Foster J.T."/>
            <person name="Lindner D.L."/>
        </authorList>
    </citation>
    <scope>NUCLEOTIDE SEQUENCE [LARGE SCALE GENOMIC DNA]</scope>
    <source>
        <strain evidence="19 20">UAMH 10579</strain>
    </source>
</reference>
<dbReference type="OrthoDB" id="1193027at2759"/>
<evidence type="ECO:0000256" key="6">
    <source>
        <dbReference type="ARBA" id="ARBA00022617"/>
    </source>
</evidence>
<comment type="caution">
    <text evidence="15">Lacks conserved residue(s) required for the propagation of feature annotation.</text>
</comment>
<dbReference type="EMBL" id="KV460226">
    <property type="protein sequence ID" value="OBT96726.1"/>
    <property type="molecule type" value="Genomic_DNA"/>
</dbReference>
<dbReference type="GeneID" id="28837501"/>
<dbReference type="GO" id="GO:0005576">
    <property type="term" value="C:extracellular region"/>
    <property type="evidence" value="ECO:0007669"/>
    <property type="project" value="UniProtKB-SubCell"/>
</dbReference>
<dbReference type="Pfam" id="PF05730">
    <property type="entry name" value="CFEM"/>
    <property type="match status" value="1"/>
</dbReference>
<evidence type="ECO:0000256" key="14">
    <source>
        <dbReference type="ARBA" id="ARBA00023288"/>
    </source>
</evidence>
<evidence type="ECO:0000256" key="9">
    <source>
        <dbReference type="ARBA" id="ARBA00022729"/>
    </source>
</evidence>
<dbReference type="GO" id="GO:0046872">
    <property type="term" value="F:metal ion binding"/>
    <property type="evidence" value="ECO:0007669"/>
    <property type="project" value="UniProtKB-UniRule"/>
</dbReference>
<feature type="compositionally biased region" description="Gly residues" evidence="16">
    <location>
        <begin position="131"/>
        <end position="146"/>
    </location>
</feature>
<dbReference type="RefSeq" id="XP_018130459.1">
    <property type="nucleotide sequence ID" value="XM_018273592.2"/>
</dbReference>
<dbReference type="InterPro" id="IPR008427">
    <property type="entry name" value="Extracellular_membr_CFEM_dom"/>
</dbReference>
<comment type="similarity">
    <text evidence="3">Belongs to the RBT5 family.</text>
</comment>
<gene>
    <name evidence="19" type="ORF">VE01_04115</name>
</gene>
<keyword evidence="12 15" id="KW-1015">Disulfide bond</keyword>
<keyword evidence="10 15" id="KW-0408">Iron</keyword>
<evidence type="ECO:0000256" key="7">
    <source>
        <dbReference type="ARBA" id="ARBA00022622"/>
    </source>
</evidence>
<keyword evidence="6 15" id="KW-0349">Heme</keyword>
<keyword evidence="14" id="KW-0449">Lipoprotein</keyword>
<evidence type="ECO:0000313" key="20">
    <source>
        <dbReference type="Proteomes" id="UP000091956"/>
    </source>
</evidence>
<evidence type="ECO:0000256" key="13">
    <source>
        <dbReference type="ARBA" id="ARBA00023180"/>
    </source>
</evidence>
<keyword evidence="7" id="KW-0336">GPI-anchor</keyword>
<evidence type="ECO:0000256" key="3">
    <source>
        <dbReference type="ARBA" id="ARBA00010031"/>
    </source>
</evidence>
<keyword evidence="5" id="KW-0964">Secreted</keyword>
<dbReference type="InterPro" id="IPR051735">
    <property type="entry name" value="CFEM_domain"/>
</dbReference>
<proteinExistence type="inferred from homology"/>
<evidence type="ECO:0000259" key="18">
    <source>
        <dbReference type="PROSITE" id="PS52012"/>
    </source>
</evidence>
<sequence>MKYSIVFVGALAALASAQSVSDLTACGQQCVKSMLAQAATLGCSNTDAACLCNKSDFAYGIRDCANEACGSDAPKIIAYGTAFCKGQNGGSDSGASTSGSGSGAGAGAGSATGTAASSSASATDGAGGAGGAVGGGAGASGSGAEGGPVPITTSAVVSDSKTVGSTTIYSSDASATPVSTVTSDGKAVTTLFGAAGGANGGSGSGAGGDVSTVTSGSSTFVTTVSSGSGSASTGGSDSGNGGAAGGAGSSSSTGGSGSGSGTSTSSAGGARQTAAAAGVMAVAGLAAFVL</sequence>
<keyword evidence="9 17" id="KW-0732">Signal</keyword>
<dbReference type="STRING" id="342668.A0A1B8GLP6"/>
<name>A0A1B8GLP6_9PEZI</name>
<dbReference type="AlphaFoldDB" id="A0A1B8GLP6"/>
<feature type="binding site" description="axial binding residue" evidence="15">
    <location>
        <position position="47"/>
    </location>
    <ligand>
        <name>heme</name>
        <dbReference type="ChEBI" id="CHEBI:30413"/>
    </ligand>
    <ligandPart>
        <name>Fe</name>
        <dbReference type="ChEBI" id="CHEBI:18248"/>
    </ligandPart>
</feature>
<comment type="subcellular location">
    <subcellularLocation>
        <location evidence="1">Cell membrane</location>
        <topology evidence="1">Lipid-anchor</topology>
        <topology evidence="1">GPI-anchor</topology>
    </subcellularLocation>
    <subcellularLocation>
        <location evidence="2">Secreted</location>
    </subcellularLocation>
</comment>
<evidence type="ECO:0000256" key="12">
    <source>
        <dbReference type="ARBA" id="ARBA00023157"/>
    </source>
</evidence>
<keyword evidence="20" id="KW-1185">Reference proteome</keyword>
<evidence type="ECO:0000256" key="8">
    <source>
        <dbReference type="ARBA" id="ARBA00022723"/>
    </source>
</evidence>
<evidence type="ECO:0000256" key="2">
    <source>
        <dbReference type="ARBA" id="ARBA00004613"/>
    </source>
</evidence>
<dbReference type="SMART" id="SM00747">
    <property type="entry name" value="CFEM"/>
    <property type="match status" value="1"/>
</dbReference>
<keyword evidence="8 15" id="KW-0479">Metal-binding</keyword>
<evidence type="ECO:0000256" key="17">
    <source>
        <dbReference type="SAM" id="SignalP"/>
    </source>
</evidence>
<dbReference type="PROSITE" id="PS52012">
    <property type="entry name" value="CFEM"/>
    <property type="match status" value="1"/>
</dbReference>
<feature type="signal peptide" evidence="17">
    <location>
        <begin position="1"/>
        <end position="17"/>
    </location>
</feature>
<dbReference type="GO" id="GO:0098552">
    <property type="term" value="C:side of membrane"/>
    <property type="evidence" value="ECO:0007669"/>
    <property type="project" value="UniProtKB-KW"/>
</dbReference>
<evidence type="ECO:0000256" key="15">
    <source>
        <dbReference type="PROSITE-ProRule" id="PRU01356"/>
    </source>
</evidence>
<evidence type="ECO:0000256" key="5">
    <source>
        <dbReference type="ARBA" id="ARBA00022525"/>
    </source>
</evidence>
<evidence type="ECO:0000256" key="1">
    <source>
        <dbReference type="ARBA" id="ARBA00004609"/>
    </source>
</evidence>
<feature type="disulfide bond" evidence="15">
    <location>
        <begin position="43"/>
        <end position="50"/>
    </location>
</feature>
<evidence type="ECO:0000256" key="11">
    <source>
        <dbReference type="ARBA" id="ARBA00023136"/>
    </source>
</evidence>
<feature type="compositionally biased region" description="Low complexity" evidence="16">
    <location>
        <begin position="223"/>
        <end position="235"/>
    </location>
</feature>
<protein>
    <recommendedName>
        <fullName evidence="18">CFEM domain-containing protein</fullName>
    </recommendedName>
</protein>
<evidence type="ECO:0000313" key="19">
    <source>
        <dbReference type="EMBL" id="OBT96726.1"/>
    </source>
</evidence>
<keyword evidence="4" id="KW-1003">Cell membrane</keyword>
<dbReference type="GO" id="GO:0005886">
    <property type="term" value="C:plasma membrane"/>
    <property type="evidence" value="ECO:0007669"/>
    <property type="project" value="UniProtKB-SubCell"/>
</dbReference>
<keyword evidence="13" id="KW-0325">Glycoprotein</keyword>
<feature type="chain" id="PRO_5008608723" description="CFEM domain-containing protein" evidence="17">
    <location>
        <begin position="18"/>
        <end position="290"/>
    </location>
</feature>
<feature type="region of interest" description="Disordered" evidence="16">
    <location>
        <begin position="131"/>
        <end position="152"/>
    </location>
</feature>
<keyword evidence="11" id="KW-0472">Membrane</keyword>
<feature type="region of interest" description="Disordered" evidence="16">
    <location>
        <begin position="223"/>
        <end position="268"/>
    </location>
</feature>
<dbReference type="PANTHER" id="PTHR37928:SF1">
    <property type="entry name" value="CFEM DOMAIN PROTEIN (AFU_ORTHOLOGUE AFUA_6G14090)"/>
    <property type="match status" value="1"/>
</dbReference>
<evidence type="ECO:0000256" key="4">
    <source>
        <dbReference type="ARBA" id="ARBA00022475"/>
    </source>
</evidence>
<organism evidence="19 20">
    <name type="scientific">Pseudogymnoascus verrucosus</name>
    <dbReference type="NCBI Taxonomy" id="342668"/>
    <lineage>
        <taxon>Eukaryota</taxon>
        <taxon>Fungi</taxon>
        <taxon>Dikarya</taxon>
        <taxon>Ascomycota</taxon>
        <taxon>Pezizomycotina</taxon>
        <taxon>Leotiomycetes</taxon>
        <taxon>Thelebolales</taxon>
        <taxon>Thelebolaceae</taxon>
        <taxon>Pseudogymnoascus</taxon>
    </lineage>
</organism>
<feature type="compositionally biased region" description="Gly residues" evidence="16">
    <location>
        <begin position="236"/>
        <end position="260"/>
    </location>
</feature>
<evidence type="ECO:0000256" key="16">
    <source>
        <dbReference type="SAM" id="MobiDB-lite"/>
    </source>
</evidence>